<sequence>MKLTINMRFSKKALLLASLISAYSHYVLAEIEPYSCRNGHFPSYQDMKLGFVRESVSDRSYFHDDDTGCPYEDTCKENAYIVPGDEVLVSKTQDGWSCVWYQGANRGFVGWMKSENLGLKLYEDNYSLSDWVGDWRFIGTDTYLKITQAQQAELNVSGEAYWSNGRGLTNLGSVDETGIPNGRNLEVKSGDEIYDCKVHLRLLQEYLVVYDNKSCGGMNVSFDGVYLKKTN</sequence>
<dbReference type="EMBL" id="JAVMBO010000003">
    <property type="protein sequence ID" value="MDS1308860.1"/>
    <property type="molecule type" value="Genomic_DNA"/>
</dbReference>
<name>A0ABU2HCQ1_9GAMM</name>
<proteinExistence type="predicted"/>
<reference evidence="2" key="1">
    <citation type="submission" date="2023-09" db="EMBL/GenBank/DDBJ databases">
        <title>Marinobacter sediminicola sp. nov. and Marinobacter maritimum sp. nov., isolated from marine sediment.</title>
        <authorList>
            <person name="An J."/>
        </authorList>
    </citation>
    <scope>NUCLEOTIDE SEQUENCE</scope>
    <source>
        <strain evidence="2">F60267</strain>
    </source>
</reference>
<evidence type="ECO:0000256" key="1">
    <source>
        <dbReference type="SAM" id="SignalP"/>
    </source>
</evidence>
<feature type="signal peptide" evidence="1">
    <location>
        <begin position="1"/>
        <end position="29"/>
    </location>
</feature>
<keyword evidence="1" id="KW-0732">Signal</keyword>
<dbReference type="Proteomes" id="UP001267407">
    <property type="component" value="Unassembled WGS sequence"/>
</dbReference>
<comment type="caution">
    <text evidence="2">The sequence shown here is derived from an EMBL/GenBank/DDBJ whole genome shotgun (WGS) entry which is preliminary data.</text>
</comment>
<feature type="chain" id="PRO_5046825228" description="SH3 domain-containing protein" evidence="1">
    <location>
        <begin position="30"/>
        <end position="231"/>
    </location>
</feature>
<evidence type="ECO:0000313" key="3">
    <source>
        <dbReference type="Proteomes" id="UP001267407"/>
    </source>
</evidence>
<evidence type="ECO:0008006" key="4">
    <source>
        <dbReference type="Google" id="ProtNLM"/>
    </source>
</evidence>
<dbReference type="RefSeq" id="WP_310965402.1">
    <property type="nucleotide sequence ID" value="NZ_JAVMBO010000003.1"/>
</dbReference>
<protein>
    <recommendedName>
        <fullName evidence="4">SH3 domain-containing protein</fullName>
    </recommendedName>
</protein>
<keyword evidence="3" id="KW-1185">Reference proteome</keyword>
<gene>
    <name evidence="2" type="ORF">RKA07_01945</name>
</gene>
<accession>A0ABU2HCQ1</accession>
<evidence type="ECO:0000313" key="2">
    <source>
        <dbReference type="EMBL" id="MDS1308860.1"/>
    </source>
</evidence>
<organism evidence="2 3">
    <name type="scientific">Marinobacter xiaoshiensis</name>
    <dbReference type="NCBI Taxonomy" id="3073652"/>
    <lineage>
        <taxon>Bacteria</taxon>
        <taxon>Pseudomonadati</taxon>
        <taxon>Pseudomonadota</taxon>
        <taxon>Gammaproteobacteria</taxon>
        <taxon>Pseudomonadales</taxon>
        <taxon>Marinobacteraceae</taxon>
        <taxon>Marinobacter</taxon>
    </lineage>
</organism>